<proteinExistence type="predicted"/>
<keyword evidence="1" id="KW-0812">Transmembrane</keyword>
<sequence length="119" mass="13663">MNLGLADARRALPECVEATVKFDGGGIMVWGCSWPLSSREGNINATAYNVQNLWLPTLWLHSRAASVTIYLWFCVRVGYDFECFCFCLCMYVCIYLCYAALSVLLFPFYFCYCLFCFCQ</sequence>
<reference evidence="2" key="2">
    <citation type="journal article" date="2015" name="Fish Shellfish Immunol.">
        <title>Early steps in the European eel (Anguilla anguilla)-Vibrio vulnificus interaction in the gills: Role of the RtxA13 toxin.</title>
        <authorList>
            <person name="Callol A."/>
            <person name="Pajuelo D."/>
            <person name="Ebbesson L."/>
            <person name="Teles M."/>
            <person name="MacKenzie S."/>
            <person name="Amaro C."/>
        </authorList>
    </citation>
    <scope>NUCLEOTIDE SEQUENCE</scope>
</reference>
<organism evidence="2">
    <name type="scientific">Anguilla anguilla</name>
    <name type="common">European freshwater eel</name>
    <name type="synonym">Muraena anguilla</name>
    <dbReference type="NCBI Taxonomy" id="7936"/>
    <lineage>
        <taxon>Eukaryota</taxon>
        <taxon>Metazoa</taxon>
        <taxon>Chordata</taxon>
        <taxon>Craniata</taxon>
        <taxon>Vertebrata</taxon>
        <taxon>Euteleostomi</taxon>
        <taxon>Actinopterygii</taxon>
        <taxon>Neopterygii</taxon>
        <taxon>Teleostei</taxon>
        <taxon>Anguilliformes</taxon>
        <taxon>Anguillidae</taxon>
        <taxon>Anguilla</taxon>
    </lineage>
</organism>
<dbReference type="AlphaFoldDB" id="A0A0E9X0A6"/>
<accession>A0A0E9X0A6</accession>
<feature type="transmembrane region" description="Helical" evidence="1">
    <location>
        <begin position="85"/>
        <end position="110"/>
    </location>
</feature>
<evidence type="ECO:0000313" key="2">
    <source>
        <dbReference type="EMBL" id="JAH95133.1"/>
    </source>
</evidence>
<dbReference type="EMBL" id="GBXM01013444">
    <property type="protein sequence ID" value="JAH95133.1"/>
    <property type="molecule type" value="Transcribed_RNA"/>
</dbReference>
<evidence type="ECO:0000256" key="1">
    <source>
        <dbReference type="SAM" id="Phobius"/>
    </source>
</evidence>
<protein>
    <submittedName>
        <fullName evidence="2">Uncharacterized protein</fullName>
    </submittedName>
</protein>
<keyword evidence="1" id="KW-1133">Transmembrane helix</keyword>
<reference evidence="2" key="1">
    <citation type="submission" date="2014-11" db="EMBL/GenBank/DDBJ databases">
        <authorList>
            <person name="Amaro Gonzalez C."/>
        </authorList>
    </citation>
    <scope>NUCLEOTIDE SEQUENCE</scope>
</reference>
<keyword evidence="1" id="KW-0472">Membrane</keyword>
<name>A0A0E9X0A6_ANGAN</name>